<protein>
    <recommendedName>
        <fullName evidence="3">DUF995 domain-containing protein</fullName>
    </recommendedName>
</protein>
<sequence length="126" mass="14177">MVLASPVLAQETPLTIEEFDALVTGRKMDHFNWGQSDPYGAEVYLPNRTVRWAFTADECVDGTYYERDGAICFNYEGRMGEICWHYWRDGADSLTGRPTSDPADSLLYQMRPSTQKLACLGPDVGV</sequence>
<evidence type="ECO:0008006" key="3">
    <source>
        <dbReference type="Google" id="ProtNLM"/>
    </source>
</evidence>
<keyword evidence="2" id="KW-1185">Reference proteome</keyword>
<dbReference type="AlphaFoldDB" id="A0A918WGC2"/>
<evidence type="ECO:0000313" key="2">
    <source>
        <dbReference type="Proteomes" id="UP000638981"/>
    </source>
</evidence>
<accession>A0A918WGC2</accession>
<reference evidence="1" key="1">
    <citation type="journal article" date="2014" name="Int. J. Syst. Evol. Microbiol.">
        <title>Complete genome sequence of Corynebacterium casei LMG S-19264T (=DSM 44701T), isolated from a smear-ripened cheese.</title>
        <authorList>
            <consortium name="US DOE Joint Genome Institute (JGI-PGF)"/>
            <person name="Walter F."/>
            <person name="Albersmeier A."/>
            <person name="Kalinowski J."/>
            <person name="Ruckert C."/>
        </authorList>
    </citation>
    <scope>NUCLEOTIDE SEQUENCE</scope>
    <source>
        <strain evidence="1">KCTC 23310</strain>
    </source>
</reference>
<gene>
    <name evidence="1" type="ORF">GCM10007315_02970</name>
</gene>
<proteinExistence type="predicted"/>
<dbReference type="Proteomes" id="UP000638981">
    <property type="component" value="Unassembled WGS sequence"/>
</dbReference>
<evidence type="ECO:0000313" key="1">
    <source>
        <dbReference type="EMBL" id="GHC45061.1"/>
    </source>
</evidence>
<name>A0A918WGC2_9RHOB</name>
<dbReference type="EMBL" id="BMYJ01000001">
    <property type="protein sequence ID" value="GHC45061.1"/>
    <property type="molecule type" value="Genomic_DNA"/>
</dbReference>
<organism evidence="1 2">
    <name type="scientific">Neogemmobacter tilapiae</name>
    <dbReference type="NCBI Taxonomy" id="875041"/>
    <lineage>
        <taxon>Bacteria</taxon>
        <taxon>Pseudomonadati</taxon>
        <taxon>Pseudomonadota</taxon>
        <taxon>Alphaproteobacteria</taxon>
        <taxon>Rhodobacterales</taxon>
        <taxon>Paracoccaceae</taxon>
        <taxon>Neogemmobacter</taxon>
    </lineage>
</organism>
<comment type="caution">
    <text evidence="1">The sequence shown here is derived from an EMBL/GenBank/DDBJ whole genome shotgun (WGS) entry which is preliminary data.</text>
</comment>
<reference evidence="1" key="2">
    <citation type="submission" date="2020-09" db="EMBL/GenBank/DDBJ databases">
        <authorList>
            <person name="Sun Q."/>
            <person name="Kim S."/>
        </authorList>
    </citation>
    <scope>NUCLEOTIDE SEQUENCE</scope>
    <source>
        <strain evidence="1">KCTC 23310</strain>
    </source>
</reference>